<organism evidence="3">
    <name type="scientific">Onchocerca flexuosa</name>
    <dbReference type="NCBI Taxonomy" id="387005"/>
    <lineage>
        <taxon>Eukaryota</taxon>
        <taxon>Metazoa</taxon>
        <taxon>Ecdysozoa</taxon>
        <taxon>Nematoda</taxon>
        <taxon>Chromadorea</taxon>
        <taxon>Rhabditida</taxon>
        <taxon>Spirurina</taxon>
        <taxon>Spiruromorpha</taxon>
        <taxon>Filarioidea</taxon>
        <taxon>Onchocercidae</taxon>
        <taxon>Onchocerca</taxon>
    </lineage>
</organism>
<accession>A0A183H740</accession>
<evidence type="ECO:0000313" key="3">
    <source>
        <dbReference type="WBParaSite" id="OFLC_0000330101-mRNA-1"/>
    </source>
</evidence>
<reference evidence="3" key="1">
    <citation type="submission" date="2016-06" db="UniProtKB">
        <authorList>
            <consortium name="WormBaseParasite"/>
        </authorList>
    </citation>
    <scope>IDENTIFICATION</scope>
</reference>
<evidence type="ECO:0000313" key="2">
    <source>
        <dbReference type="Proteomes" id="UP000267606"/>
    </source>
</evidence>
<dbReference type="AlphaFoldDB" id="A0A183H740"/>
<protein>
    <submittedName>
        <fullName evidence="3">Ovule protein</fullName>
    </submittedName>
</protein>
<sequence length="74" mass="8636">MRRLNFLTPPRTLSSSANRIYSPDPNTLCFIMKSISDFRFCLKIRAVMSCHPSAIIQEVKDFVYHLYHLKLDGM</sequence>
<gene>
    <name evidence="1" type="ORF">OFLC_LOCUS3302</name>
</gene>
<evidence type="ECO:0000313" key="1">
    <source>
        <dbReference type="EMBL" id="VDO36034.1"/>
    </source>
</evidence>
<proteinExistence type="predicted"/>
<dbReference type="WBParaSite" id="OFLC_0000330101-mRNA-1">
    <property type="protein sequence ID" value="OFLC_0000330101-mRNA-1"/>
    <property type="gene ID" value="OFLC_0000330101"/>
</dbReference>
<reference evidence="1 2" key="2">
    <citation type="submission" date="2018-11" db="EMBL/GenBank/DDBJ databases">
        <authorList>
            <consortium name="Pathogen Informatics"/>
        </authorList>
    </citation>
    <scope>NUCLEOTIDE SEQUENCE [LARGE SCALE GENOMIC DNA]</scope>
</reference>
<keyword evidence="2" id="KW-1185">Reference proteome</keyword>
<dbReference type="Proteomes" id="UP000267606">
    <property type="component" value="Unassembled WGS sequence"/>
</dbReference>
<dbReference type="EMBL" id="UZAJ01002170">
    <property type="protein sequence ID" value="VDO36034.1"/>
    <property type="molecule type" value="Genomic_DNA"/>
</dbReference>
<name>A0A183H740_9BILA</name>